<name>A0A8T1C500_9STRA</name>
<comment type="caution">
    <text evidence="1">The sequence shown here is derived from an EMBL/GenBank/DDBJ whole genome shotgun (WGS) entry which is preliminary data.</text>
</comment>
<dbReference type="VEuPathDB" id="FungiDB:PC110_g14546"/>
<accession>A0A8T1C500</accession>
<dbReference type="EMBL" id="RCMI01000402">
    <property type="protein sequence ID" value="KAG2912828.1"/>
    <property type="molecule type" value="Genomic_DNA"/>
</dbReference>
<evidence type="ECO:0000313" key="1">
    <source>
        <dbReference type="EMBL" id="KAG2912828.1"/>
    </source>
</evidence>
<gene>
    <name evidence="1" type="ORF">PC115_g12211</name>
</gene>
<reference evidence="1" key="1">
    <citation type="submission" date="2018-10" db="EMBL/GenBank/DDBJ databases">
        <title>Effector identification in a new, highly contiguous assembly of the strawberry crown rot pathogen Phytophthora cactorum.</title>
        <authorList>
            <person name="Armitage A.D."/>
            <person name="Nellist C.F."/>
            <person name="Bates H."/>
            <person name="Vickerstaff R.J."/>
            <person name="Harrison R.J."/>
        </authorList>
    </citation>
    <scope>NUCLEOTIDE SEQUENCE</scope>
    <source>
        <strain evidence="1">4032</strain>
    </source>
</reference>
<proteinExistence type="predicted"/>
<protein>
    <submittedName>
        <fullName evidence="1">Uncharacterized protein</fullName>
    </submittedName>
</protein>
<organism evidence="1 2">
    <name type="scientific">Phytophthora cactorum</name>
    <dbReference type="NCBI Taxonomy" id="29920"/>
    <lineage>
        <taxon>Eukaryota</taxon>
        <taxon>Sar</taxon>
        <taxon>Stramenopiles</taxon>
        <taxon>Oomycota</taxon>
        <taxon>Peronosporomycetes</taxon>
        <taxon>Peronosporales</taxon>
        <taxon>Peronosporaceae</taxon>
        <taxon>Phytophthora</taxon>
    </lineage>
</organism>
<dbReference type="AlphaFoldDB" id="A0A8T1C500"/>
<evidence type="ECO:0000313" key="2">
    <source>
        <dbReference type="Proteomes" id="UP000774804"/>
    </source>
</evidence>
<dbReference type="Proteomes" id="UP000774804">
    <property type="component" value="Unassembled WGS sequence"/>
</dbReference>
<sequence>MKDIRVWLVSPPATACPVVQAQSVVTASSQKRHGSAPTASTAKRAKVVANQAEKKPSRRILQDITDTTEQRYFTMRNMVLGSRGLEDILASNSGNICVENGHLIFGVDIHTGIDPGRGVSNGLGDDMNCGALVDFRDVESGVLPLIGGGAPGNLSGEEKLQAGLWITKCQRSKCRSSKRRKKDHDGCKDVTSKNFATHGPKEKPEYCRPYVEFLRISDGTGQHNALEILFHFKNADKCAEPVCKKPSYINCPKRQCLPQ</sequence>